<dbReference type="Pfam" id="PF01850">
    <property type="entry name" value="PIN"/>
    <property type="match status" value="1"/>
</dbReference>
<proteinExistence type="inferred from homology"/>
<dbReference type="PANTHER" id="PTHR33653:SF1">
    <property type="entry name" value="RIBONUCLEASE VAPC2"/>
    <property type="match status" value="1"/>
</dbReference>
<evidence type="ECO:0000256" key="4">
    <source>
        <dbReference type="ARBA" id="ARBA00022723"/>
    </source>
</evidence>
<keyword evidence="5" id="KW-0378">Hydrolase</keyword>
<evidence type="ECO:0000256" key="5">
    <source>
        <dbReference type="ARBA" id="ARBA00022801"/>
    </source>
</evidence>
<accession>A0A5R8WY26</accession>
<evidence type="ECO:0000313" key="9">
    <source>
        <dbReference type="EMBL" id="TLM97045.1"/>
    </source>
</evidence>
<dbReference type="CDD" id="cd18738">
    <property type="entry name" value="PIN_VapC4-5_FitB-like"/>
    <property type="match status" value="1"/>
</dbReference>
<dbReference type="Proteomes" id="UP000305517">
    <property type="component" value="Unassembled WGS sequence"/>
</dbReference>
<keyword evidence="6" id="KW-0460">Magnesium</keyword>
<keyword evidence="10" id="KW-1185">Reference proteome</keyword>
<dbReference type="InterPro" id="IPR050556">
    <property type="entry name" value="Type_II_TA_system_RNase"/>
</dbReference>
<dbReference type="SUPFAM" id="SSF88723">
    <property type="entry name" value="PIN domain-like"/>
    <property type="match status" value="1"/>
</dbReference>
<name>A0A5R8WY26_9BACT</name>
<protein>
    <submittedName>
        <fullName evidence="9">Type II toxin-antitoxin system VapC family toxin</fullName>
    </submittedName>
</protein>
<comment type="similarity">
    <text evidence="7">Belongs to the PINc/VapC protein family.</text>
</comment>
<evidence type="ECO:0000256" key="6">
    <source>
        <dbReference type="ARBA" id="ARBA00022842"/>
    </source>
</evidence>
<feature type="domain" description="PIN" evidence="8">
    <location>
        <begin position="5"/>
        <end position="116"/>
    </location>
</feature>
<evidence type="ECO:0000256" key="7">
    <source>
        <dbReference type="ARBA" id="ARBA00038093"/>
    </source>
</evidence>
<keyword evidence="4" id="KW-0479">Metal-binding</keyword>
<keyword evidence="2" id="KW-1277">Toxin-antitoxin system</keyword>
<dbReference type="RefSeq" id="WP_138075288.1">
    <property type="nucleotide sequence ID" value="NZ_VAJM01000001.1"/>
</dbReference>
<gene>
    <name evidence="9" type="ORF">FDY95_03380</name>
</gene>
<evidence type="ECO:0000259" key="8">
    <source>
        <dbReference type="Pfam" id="PF01850"/>
    </source>
</evidence>
<dbReference type="OrthoDB" id="676982at2"/>
<dbReference type="InterPro" id="IPR002716">
    <property type="entry name" value="PIN_dom"/>
</dbReference>
<evidence type="ECO:0000313" key="10">
    <source>
        <dbReference type="Proteomes" id="UP000305517"/>
    </source>
</evidence>
<dbReference type="PANTHER" id="PTHR33653">
    <property type="entry name" value="RIBONUCLEASE VAPC2"/>
    <property type="match status" value="1"/>
</dbReference>
<comment type="cofactor">
    <cofactor evidence="1">
        <name>Mg(2+)</name>
        <dbReference type="ChEBI" id="CHEBI:18420"/>
    </cofactor>
</comment>
<comment type="caution">
    <text evidence="9">The sequence shown here is derived from an EMBL/GenBank/DDBJ whole genome shotgun (WGS) entry which is preliminary data.</text>
</comment>
<evidence type="ECO:0000256" key="1">
    <source>
        <dbReference type="ARBA" id="ARBA00001946"/>
    </source>
</evidence>
<dbReference type="EMBL" id="VAJM01000001">
    <property type="protein sequence ID" value="TLM97045.1"/>
    <property type="molecule type" value="Genomic_DNA"/>
</dbReference>
<evidence type="ECO:0000256" key="2">
    <source>
        <dbReference type="ARBA" id="ARBA00022649"/>
    </source>
</evidence>
<organism evidence="9 10">
    <name type="scientific">Hymenobacter jeollabukensis</name>
    <dbReference type="NCBI Taxonomy" id="2025313"/>
    <lineage>
        <taxon>Bacteria</taxon>
        <taxon>Pseudomonadati</taxon>
        <taxon>Bacteroidota</taxon>
        <taxon>Cytophagia</taxon>
        <taxon>Cytophagales</taxon>
        <taxon>Hymenobacteraceae</taxon>
        <taxon>Hymenobacter</taxon>
    </lineage>
</organism>
<dbReference type="Gene3D" id="3.40.50.1010">
    <property type="entry name" value="5'-nuclease"/>
    <property type="match status" value="1"/>
</dbReference>
<dbReference type="GO" id="GO:0004518">
    <property type="term" value="F:nuclease activity"/>
    <property type="evidence" value="ECO:0007669"/>
    <property type="project" value="UniProtKB-KW"/>
</dbReference>
<evidence type="ECO:0000256" key="3">
    <source>
        <dbReference type="ARBA" id="ARBA00022722"/>
    </source>
</evidence>
<dbReference type="AlphaFoldDB" id="A0A5R8WY26"/>
<dbReference type="GO" id="GO:0046872">
    <property type="term" value="F:metal ion binding"/>
    <property type="evidence" value="ECO:0007669"/>
    <property type="project" value="UniProtKB-KW"/>
</dbReference>
<dbReference type="InterPro" id="IPR029060">
    <property type="entry name" value="PIN-like_dom_sf"/>
</dbReference>
<reference evidence="9 10" key="1">
    <citation type="submission" date="2019-05" db="EMBL/GenBank/DDBJ databases">
        <title>Hymenobacter edaphi sp. nov., isolated from abandoned arsenic-contaminated farmland soil.</title>
        <authorList>
            <person name="Nie L."/>
        </authorList>
    </citation>
    <scope>NUCLEOTIDE SEQUENCE [LARGE SCALE GENOMIC DNA]</scope>
    <source>
        <strain evidence="9 10">1-3-3-8</strain>
    </source>
</reference>
<dbReference type="GO" id="GO:0016787">
    <property type="term" value="F:hydrolase activity"/>
    <property type="evidence" value="ECO:0007669"/>
    <property type="project" value="UniProtKB-KW"/>
</dbReference>
<sequence length="135" mass="14424">MGAGILIDTNAAIEFQSQLLPPASLQWMVQVIDGGTAFLSVINRIELLIKPANAAEEAALLQFIGLCTVLPLDEPVIQQTIRLRQQHRIKLPDAIIAATALAHGLPLLTRNTSDFGAVPGLQVLNPHDAGQLPPL</sequence>
<keyword evidence="3" id="KW-0540">Nuclease</keyword>